<sequence>MYQKLAVNSKHQIVGEDYCPPACNKFIESNPQAGQDPPQRVNISEIDDEFETPDCRGGLLSSRIFKIKTSGGHKTRPYELIYQK</sequence>
<accession>A0A644WTP7</accession>
<protein>
    <submittedName>
        <fullName evidence="1">Uncharacterized protein</fullName>
    </submittedName>
</protein>
<dbReference type="EMBL" id="VSSQ01001142">
    <property type="protein sequence ID" value="MPM05543.1"/>
    <property type="molecule type" value="Genomic_DNA"/>
</dbReference>
<comment type="caution">
    <text evidence="1">The sequence shown here is derived from an EMBL/GenBank/DDBJ whole genome shotgun (WGS) entry which is preliminary data.</text>
</comment>
<reference evidence="1" key="1">
    <citation type="submission" date="2019-08" db="EMBL/GenBank/DDBJ databases">
        <authorList>
            <person name="Kucharzyk K."/>
            <person name="Murdoch R.W."/>
            <person name="Higgins S."/>
            <person name="Loffler F."/>
        </authorList>
    </citation>
    <scope>NUCLEOTIDE SEQUENCE</scope>
</reference>
<gene>
    <name evidence="1" type="ORF">SDC9_51833</name>
</gene>
<dbReference type="AlphaFoldDB" id="A0A644WTP7"/>
<proteinExistence type="predicted"/>
<evidence type="ECO:0000313" key="1">
    <source>
        <dbReference type="EMBL" id="MPM05543.1"/>
    </source>
</evidence>
<organism evidence="1">
    <name type="scientific">bioreactor metagenome</name>
    <dbReference type="NCBI Taxonomy" id="1076179"/>
    <lineage>
        <taxon>unclassified sequences</taxon>
        <taxon>metagenomes</taxon>
        <taxon>ecological metagenomes</taxon>
    </lineage>
</organism>
<name>A0A644WTP7_9ZZZZ</name>